<evidence type="ECO:0000313" key="4">
    <source>
        <dbReference type="Proteomes" id="UP000250163"/>
    </source>
</evidence>
<reference evidence="4" key="1">
    <citation type="submission" date="2018-05" db="EMBL/GenBank/DDBJ databases">
        <authorList>
            <person name="Cea G.-C."/>
            <person name="William W."/>
        </authorList>
    </citation>
    <scope>NUCLEOTIDE SEQUENCE [LARGE SCALE GENOMIC DNA]</scope>
    <source>
        <strain evidence="4">DB21MT 5</strain>
    </source>
</reference>
<dbReference type="Proteomes" id="UP000250163">
    <property type="component" value="Chromosome MORIYA"/>
</dbReference>
<keyword evidence="2" id="KW-0812">Transmembrane</keyword>
<dbReference type="RefSeq" id="WP_112717860.1">
    <property type="nucleotide sequence ID" value="NZ_LS483250.1"/>
</dbReference>
<gene>
    <name evidence="3" type="ORF">MORIYA_4043</name>
</gene>
<name>A0A330M223_9GAMM</name>
<protein>
    <submittedName>
        <fullName evidence="3">Membrane protein</fullName>
    </submittedName>
</protein>
<keyword evidence="2" id="KW-1133">Transmembrane helix</keyword>
<dbReference type="AlphaFoldDB" id="A0A330M223"/>
<sequence length="257" mass="29898">MKLTLMIIAIAVLLFLMIGYNIILQYKRKAETEKRLIIIKHRKIIEDAEELLINATSLPYSKVLTLVLHSRMRDSLTAILQLDPSLPQVRQRLTNVKSQMAQLKEMPAQIEDNMFRSPNSDREAIVLLQQIKKIRAVLRVEHAKSKVNTQTFVIEDRKLELMQLNVNIDNLLKRAYEARATRQFGSCKQLLRKGIDTLNNINDKNESLITKQQNLVSLLNEVNEQLTQASSDDLKDRQEKENEKNELDLLFQPKQKW</sequence>
<dbReference type="OrthoDB" id="5899712at2"/>
<feature type="transmembrane region" description="Helical" evidence="2">
    <location>
        <begin position="6"/>
        <end position="26"/>
    </location>
</feature>
<dbReference type="KEGG" id="mya:MORIYA_4043"/>
<keyword evidence="2" id="KW-0472">Membrane</keyword>
<feature type="region of interest" description="Disordered" evidence="1">
    <location>
        <begin position="229"/>
        <end position="257"/>
    </location>
</feature>
<evidence type="ECO:0000256" key="2">
    <source>
        <dbReference type="SAM" id="Phobius"/>
    </source>
</evidence>
<evidence type="ECO:0000256" key="1">
    <source>
        <dbReference type="SAM" id="MobiDB-lite"/>
    </source>
</evidence>
<dbReference type="EMBL" id="LS483250">
    <property type="protein sequence ID" value="SQD80495.1"/>
    <property type="molecule type" value="Genomic_DNA"/>
</dbReference>
<evidence type="ECO:0000313" key="3">
    <source>
        <dbReference type="EMBL" id="SQD80495.1"/>
    </source>
</evidence>
<keyword evidence="4" id="KW-1185">Reference proteome</keyword>
<feature type="compositionally biased region" description="Basic and acidic residues" evidence="1">
    <location>
        <begin position="232"/>
        <end position="247"/>
    </location>
</feature>
<organism evidence="3 4">
    <name type="scientific">Moritella yayanosii</name>
    <dbReference type="NCBI Taxonomy" id="69539"/>
    <lineage>
        <taxon>Bacteria</taxon>
        <taxon>Pseudomonadati</taxon>
        <taxon>Pseudomonadota</taxon>
        <taxon>Gammaproteobacteria</taxon>
        <taxon>Alteromonadales</taxon>
        <taxon>Moritellaceae</taxon>
        <taxon>Moritella</taxon>
    </lineage>
</organism>
<accession>A0A330M223</accession>
<proteinExistence type="predicted"/>